<dbReference type="InterPro" id="IPR011856">
    <property type="entry name" value="tRNA_endonuc-like_dom_sf"/>
</dbReference>
<dbReference type="SUPFAM" id="SSF52980">
    <property type="entry name" value="Restriction endonuclease-like"/>
    <property type="match status" value="1"/>
</dbReference>
<feature type="domain" description="Restriction endonuclease type IV Mrr" evidence="2">
    <location>
        <begin position="333"/>
        <end position="439"/>
    </location>
</feature>
<keyword evidence="3" id="KW-0255">Endonuclease</keyword>
<accession>A0ABR8WDS3</accession>
<dbReference type="PANTHER" id="PTHR30015">
    <property type="entry name" value="MRR RESTRICTION SYSTEM PROTEIN"/>
    <property type="match status" value="1"/>
</dbReference>
<dbReference type="Pfam" id="PF04471">
    <property type="entry name" value="Mrr_cat"/>
    <property type="match status" value="1"/>
</dbReference>
<evidence type="ECO:0000256" key="1">
    <source>
        <dbReference type="SAM" id="Coils"/>
    </source>
</evidence>
<evidence type="ECO:0000313" key="4">
    <source>
        <dbReference type="Proteomes" id="UP000658980"/>
    </source>
</evidence>
<evidence type="ECO:0000259" key="2">
    <source>
        <dbReference type="Pfam" id="PF04471"/>
    </source>
</evidence>
<evidence type="ECO:0000313" key="3">
    <source>
        <dbReference type="EMBL" id="MBD8015043.1"/>
    </source>
</evidence>
<dbReference type="Gene3D" id="3.40.1350.10">
    <property type="match status" value="1"/>
</dbReference>
<dbReference type="PANTHER" id="PTHR30015:SF6">
    <property type="entry name" value="SLL1429 PROTEIN"/>
    <property type="match status" value="1"/>
</dbReference>
<feature type="coiled-coil region" evidence="1">
    <location>
        <begin position="12"/>
        <end position="98"/>
    </location>
</feature>
<name>A0ABR8WDS3_9BACL</name>
<dbReference type="GO" id="GO:0004519">
    <property type="term" value="F:endonuclease activity"/>
    <property type="evidence" value="ECO:0007669"/>
    <property type="project" value="UniProtKB-KW"/>
</dbReference>
<dbReference type="InterPro" id="IPR011335">
    <property type="entry name" value="Restrct_endonuc-II-like"/>
</dbReference>
<keyword evidence="3" id="KW-0540">Nuclease</keyword>
<dbReference type="InterPro" id="IPR007560">
    <property type="entry name" value="Restrct_endonuc_IV_Mrr"/>
</dbReference>
<organism evidence="3 4">
    <name type="scientific">Planococcus wigleyi</name>
    <dbReference type="NCBI Taxonomy" id="2762216"/>
    <lineage>
        <taxon>Bacteria</taxon>
        <taxon>Bacillati</taxon>
        <taxon>Bacillota</taxon>
        <taxon>Bacilli</taxon>
        <taxon>Bacillales</taxon>
        <taxon>Caryophanaceae</taxon>
        <taxon>Planococcus</taxon>
    </lineage>
</organism>
<dbReference type="EMBL" id="JACSPU010000003">
    <property type="protein sequence ID" value="MBD8015043.1"/>
    <property type="molecule type" value="Genomic_DNA"/>
</dbReference>
<comment type="caution">
    <text evidence="3">The sequence shown here is derived from an EMBL/GenBank/DDBJ whole genome shotgun (WGS) entry which is preliminary data.</text>
</comment>
<proteinExistence type="predicted"/>
<feature type="coiled-coil region" evidence="1">
    <location>
        <begin position="299"/>
        <end position="326"/>
    </location>
</feature>
<dbReference type="InterPro" id="IPR052906">
    <property type="entry name" value="Type_IV_Methyl-Rstrct_Enzyme"/>
</dbReference>
<keyword evidence="1" id="KW-0175">Coiled coil</keyword>
<reference evidence="3 4" key="1">
    <citation type="submission" date="2020-08" db="EMBL/GenBank/DDBJ databases">
        <title>A Genomic Blueprint of the Chicken Gut Microbiome.</title>
        <authorList>
            <person name="Gilroy R."/>
            <person name="Ravi A."/>
            <person name="Getino M."/>
            <person name="Pursley I."/>
            <person name="Horton D.L."/>
            <person name="Alikhan N.-F."/>
            <person name="Baker D."/>
            <person name="Gharbi K."/>
            <person name="Hall N."/>
            <person name="Watson M."/>
            <person name="Adriaenssens E.M."/>
            <person name="Foster-Nyarko E."/>
            <person name="Jarju S."/>
            <person name="Secka A."/>
            <person name="Antonio M."/>
            <person name="Oren A."/>
            <person name="Chaudhuri R."/>
            <person name="La Ragione R.M."/>
            <person name="Hildebrand F."/>
            <person name="Pallen M.J."/>
        </authorList>
    </citation>
    <scope>NUCLEOTIDE SEQUENCE [LARGE SCALE GENOMIC DNA]</scope>
    <source>
        <strain evidence="3 4">Sa1BUA13</strain>
    </source>
</reference>
<dbReference type="Proteomes" id="UP000658980">
    <property type="component" value="Unassembled WGS sequence"/>
</dbReference>
<protein>
    <submittedName>
        <fullName evidence="3">Restriction endonuclease</fullName>
    </submittedName>
</protein>
<gene>
    <name evidence="3" type="ORF">H9630_09440</name>
</gene>
<keyword evidence="3" id="KW-0378">Hydrolase</keyword>
<keyword evidence="4" id="KW-1185">Reference proteome</keyword>
<dbReference type="RefSeq" id="WP_191715269.1">
    <property type="nucleotide sequence ID" value="NZ_JACSPU010000003.1"/>
</dbReference>
<sequence>MFKKYTEVIIAKRDFEKNQKGLEKIKEEVEKNQKILKKVQKDIDTFERLVEDRKAVNQRSIREQIELTKSKKELKKEIEVMEAKIESLEERILLLNVKRDEFQEFEEEVEIVLQAQAKAPPISKKINPLYTLETVDEQLHHYYQSFIKDYNISSFRISGMMERLIELLYEDHFNIRKYENRKQNDYYVSGPGDAEIAFPSIKFFFDFLESKEYPVYENLKSFVHLFFSYHLEAEYQEDLYKYPFLHALQPEDQNAEKMARLFLMNDGIEASISNFTFQYAAKKFGVEITYDEIDKHLEEQKKILKIERLERNAKVITEEEKSLQLSQINFDLLNGIDFELFVGNVLQKLGFTVTQTKGSGDQGVDLIALKNDKKYAIQTKRYSSNVSNTAIQEAVAGKNYYTADYAWVITNSDYTKGAREIAQATNTLLWNGNKLKEMLEFAEY</sequence>